<proteinExistence type="inferred from homology"/>
<dbReference type="InterPro" id="IPR020084">
    <property type="entry name" value="NUDIX_hydrolase_CS"/>
</dbReference>
<name>A0A073AVB6_9PSEU</name>
<dbReference type="CDD" id="cd03673">
    <property type="entry name" value="NUDIX_Ap6A_hydrolase"/>
    <property type="match status" value="1"/>
</dbReference>
<dbReference type="Pfam" id="PF00293">
    <property type="entry name" value="NUDIX"/>
    <property type="match status" value="1"/>
</dbReference>
<feature type="domain" description="Nudix hydrolase" evidence="4">
    <location>
        <begin position="1"/>
        <end position="130"/>
    </location>
</feature>
<dbReference type="PANTHER" id="PTHR21340:SF0">
    <property type="entry name" value="BIS(5'-NUCLEOSYL)-TETRAPHOSPHATASE [ASYMMETRICAL]"/>
    <property type="match status" value="1"/>
</dbReference>
<dbReference type="InterPro" id="IPR013078">
    <property type="entry name" value="His_Pase_superF_clade-1"/>
</dbReference>
<dbReference type="eggNOG" id="COG0406">
    <property type="taxonomic scope" value="Bacteria"/>
</dbReference>
<dbReference type="GO" id="GO:0004081">
    <property type="term" value="F:bis(5'-nucleosyl)-tetraphosphatase (asymmetrical) activity"/>
    <property type="evidence" value="ECO:0007669"/>
    <property type="project" value="TreeGrafter"/>
</dbReference>
<dbReference type="SUPFAM" id="SSF53254">
    <property type="entry name" value="Phosphoglycerate mutase-like"/>
    <property type="match status" value="1"/>
</dbReference>
<dbReference type="CDD" id="cd07067">
    <property type="entry name" value="HP_PGM_like"/>
    <property type="match status" value="1"/>
</dbReference>
<dbReference type="InterPro" id="IPR051325">
    <property type="entry name" value="Nudix_hydrolase_domain"/>
</dbReference>
<reference evidence="5 6" key="1">
    <citation type="submission" date="2014-06" db="EMBL/GenBank/DDBJ databases">
        <title>Saccharopolyspora rectivirgula DSM-43113 Genome sequencing.</title>
        <authorList>
            <person name="Barrera C."/>
            <person name="Millon L."/>
            <person name="Rognon B."/>
            <person name="Zaugg C."/>
            <person name="Monod M."/>
        </authorList>
    </citation>
    <scope>NUCLEOTIDE SEQUENCE [LARGE SCALE GENOMIC DNA]</scope>
    <source>
        <strain evidence="5 6">DSM 43113</strain>
    </source>
</reference>
<dbReference type="STRING" id="28042.GU90_18010"/>
<dbReference type="GO" id="GO:0006167">
    <property type="term" value="P:AMP biosynthetic process"/>
    <property type="evidence" value="ECO:0007669"/>
    <property type="project" value="TreeGrafter"/>
</dbReference>
<dbReference type="SUPFAM" id="SSF55811">
    <property type="entry name" value="Nudix"/>
    <property type="match status" value="1"/>
</dbReference>
<dbReference type="InterPro" id="IPR015797">
    <property type="entry name" value="NUDIX_hydrolase-like_dom_sf"/>
</dbReference>
<keyword evidence="2 3" id="KW-0378">Hydrolase</keyword>
<dbReference type="Proteomes" id="UP000031419">
    <property type="component" value="Unassembled WGS sequence"/>
</dbReference>
<evidence type="ECO:0000259" key="4">
    <source>
        <dbReference type="PROSITE" id="PS51462"/>
    </source>
</evidence>
<gene>
    <name evidence="5" type="ORF">GU90_18010</name>
</gene>
<dbReference type="Gene3D" id="3.90.79.10">
    <property type="entry name" value="Nucleoside Triphosphate Pyrophosphohydrolase"/>
    <property type="match status" value="1"/>
</dbReference>
<dbReference type="Gene3D" id="3.40.50.1240">
    <property type="entry name" value="Phosphoglycerate mutase-like"/>
    <property type="match status" value="1"/>
</dbReference>
<evidence type="ECO:0000313" key="6">
    <source>
        <dbReference type="Proteomes" id="UP000031419"/>
    </source>
</evidence>
<dbReference type="eggNOG" id="COG1051">
    <property type="taxonomic scope" value="Bacteria"/>
</dbReference>
<comment type="caution">
    <text evidence="5">The sequence shown here is derived from an EMBL/GenBank/DDBJ whole genome shotgun (WGS) entry which is preliminary data.</text>
</comment>
<dbReference type="PRINTS" id="PR00502">
    <property type="entry name" value="NUDIXFAMILY"/>
</dbReference>
<dbReference type="InterPro" id="IPR000086">
    <property type="entry name" value="NUDIX_hydrolase_dom"/>
</dbReference>
<dbReference type="AlphaFoldDB" id="A0A073AVB6"/>
<evidence type="ECO:0000256" key="2">
    <source>
        <dbReference type="ARBA" id="ARBA00022801"/>
    </source>
</evidence>
<dbReference type="EMBL" id="JNVU01000048">
    <property type="protein sequence ID" value="KEI43027.1"/>
    <property type="molecule type" value="Genomic_DNA"/>
</dbReference>
<sequence length="309" mass="33496">MIRAAGVVLWRCGNNGVEIAVVHRPHYDDWSLPKGKLDPGELPPHAAVRETQEETGFRGVLNRFLTRISYQVPGKSGKPVGKTVDYFAARATSGAFVPNSEVDELRWLPVPQARELLSYRQDSVVLDAFEQLPVDSATVLLVRHAKAGNRSEWSGDDDARPLSEAGLRQRDALAALLPLYNPKRMYSAPRVRCTQTVAPVAENLGIEINREPVFAEEDYRRNPRAAVDRMLAIAAGNGPAVVCSQGGVIPDLIARLADSSGLVLGEIASKKASVWTLTFRRSGSRNDGAPALELAAADYLPSPLPATAD</sequence>
<comment type="similarity">
    <text evidence="1 3">Belongs to the Nudix hydrolase family.</text>
</comment>
<dbReference type="GO" id="GO:0006754">
    <property type="term" value="P:ATP biosynthetic process"/>
    <property type="evidence" value="ECO:0007669"/>
    <property type="project" value="TreeGrafter"/>
</dbReference>
<dbReference type="PANTHER" id="PTHR21340">
    <property type="entry name" value="DIADENOSINE 5,5-P1,P4-TETRAPHOSPHATE PYROPHOSPHOHYDROLASE MUTT"/>
    <property type="match status" value="1"/>
</dbReference>
<dbReference type="Pfam" id="PF00300">
    <property type="entry name" value="His_Phos_1"/>
    <property type="match status" value="1"/>
</dbReference>
<accession>A0A073AVB6</accession>
<dbReference type="InterPro" id="IPR029033">
    <property type="entry name" value="His_PPase_superfam"/>
</dbReference>
<evidence type="ECO:0000313" key="5">
    <source>
        <dbReference type="EMBL" id="KEI43027.1"/>
    </source>
</evidence>
<dbReference type="InterPro" id="IPR020476">
    <property type="entry name" value="Nudix_hydrolase"/>
</dbReference>
<keyword evidence="6" id="KW-1185">Reference proteome</keyword>
<dbReference type="SMART" id="SM00855">
    <property type="entry name" value="PGAM"/>
    <property type="match status" value="1"/>
</dbReference>
<evidence type="ECO:0000256" key="1">
    <source>
        <dbReference type="ARBA" id="ARBA00005582"/>
    </source>
</evidence>
<evidence type="ECO:0000256" key="3">
    <source>
        <dbReference type="RuleBase" id="RU003476"/>
    </source>
</evidence>
<dbReference type="PROSITE" id="PS00893">
    <property type="entry name" value="NUDIX_BOX"/>
    <property type="match status" value="1"/>
</dbReference>
<organism evidence="5 6">
    <name type="scientific">Saccharopolyspora rectivirgula</name>
    <dbReference type="NCBI Taxonomy" id="28042"/>
    <lineage>
        <taxon>Bacteria</taxon>
        <taxon>Bacillati</taxon>
        <taxon>Actinomycetota</taxon>
        <taxon>Actinomycetes</taxon>
        <taxon>Pseudonocardiales</taxon>
        <taxon>Pseudonocardiaceae</taxon>
        <taxon>Saccharopolyspora</taxon>
    </lineage>
</organism>
<protein>
    <submittedName>
        <fullName evidence="5">NUDIX hydrolase</fullName>
    </submittedName>
</protein>
<dbReference type="PROSITE" id="PS51462">
    <property type="entry name" value="NUDIX"/>
    <property type="match status" value="1"/>
</dbReference>